<evidence type="ECO:0000256" key="1">
    <source>
        <dbReference type="SAM" id="SignalP"/>
    </source>
</evidence>
<keyword evidence="1" id="KW-0732">Signal</keyword>
<gene>
    <name evidence="2" type="ORF">GCM10025791_18740</name>
</gene>
<evidence type="ECO:0000313" key="2">
    <source>
        <dbReference type="EMBL" id="GAA4940645.1"/>
    </source>
</evidence>
<dbReference type="EMBL" id="BAABLX010000011">
    <property type="protein sequence ID" value="GAA4940645.1"/>
    <property type="molecule type" value="Genomic_DNA"/>
</dbReference>
<evidence type="ECO:0000313" key="3">
    <source>
        <dbReference type="Proteomes" id="UP001409585"/>
    </source>
</evidence>
<sequence length="239" mass="27017">MRIFRYITLTLMALLVSACGQNPTQPQPAQPIKRVDFSGHWELDYSLKDGVQERLENNFYRLRKEAERQGGASVRADGRLSVGTGGGRGLSARAETVLAMAQFVDEVSRIVVMSVDQTYNAIHIEREETFSLDCEYGEEKPQTFDNNFGQERCGWDGDELVFQLSLPEGLTLLHRFSLLSTGEHMKVTTTLYYDKAAEPFSLSRAYRRFEGVPNPYQCVQTLTKGKVCTKRSAPDEEDI</sequence>
<protein>
    <recommendedName>
        <fullName evidence="4">Lipoprotein</fullName>
    </recommendedName>
</protein>
<evidence type="ECO:0008006" key="4">
    <source>
        <dbReference type="Google" id="ProtNLM"/>
    </source>
</evidence>
<organism evidence="2 3">
    <name type="scientific">Halioxenophilus aromaticivorans</name>
    <dbReference type="NCBI Taxonomy" id="1306992"/>
    <lineage>
        <taxon>Bacteria</taxon>
        <taxon>Pseudomonadati</taxon>
        <taxon>Pseudomonadota</taxon>
        <taxon>Gammaproteobacteria</taxon>
        <taxon>Alteromonadales</taxon>
        <taxon>Alteromonadaceae</taxon>
        <taxon>Halioxenophilus</taxon>
    </lineage>
</organism>
<dbReference type="AlphaFoldDB" id="A0AAV3U1F0"/>
<comment type="caution">
    <text evidence="2">The sequence shown here is derived from an EMBL/GenBank/DDBJ whole genome shotgun (WGS) entry which is preliminary data.</text>
</comment>
<proteinExistence type="predicted"/>
<dbReference type="PROSITE" id="PS51257">
    <property type="entry name" value="PROKAR_LIPOPROTEIN"/>
    <property type="match status" value="1"/>
</dbReference>
<keyword evidence="3" id="KW-1185">Reference proteome</keyword>
<dbReference type="Proteomes" id="UP001409585">
    <property type="component" value="Unassembled WGS sequence"/>
</dbReference>
<feature type="chain" id="PRO_5043674389" description="Lipoprotein" evidence="1">
    <location>
        <begin position="21"/>
        <end position="239"/>
    </location>
</feature>
<accession>A0AAV3U1F0</accession>
<feature type="signal peptide" evidence="1">
    <location>
        <begin position="1"/>
        <end position="20"/>
    </location>
</feature>
<reference evidence="3" key="1">
    <citation type="journal article" date="2019" name="Int. J. Syst. Evol. Microbiol.">
        <title>The Global Catalogue of Microorganisms (GCM) 10K type strain sequencing project: providing services to taxonomists for standard genome sequencing and annotation.</title>
        <authorList>
            <consortium name="The Broad Institute Genomics Platform"/>
            <consortium name="The Broad Institute Genome Sequencing Center for Infectious Disease"/>
            <person name="Wu L."/>
            <person name="Ma J."/>
        </authorList>
    </citation>
    <scope>NUCLEOTIDE SEQUENCE [LARGE SCALE GENOMIC DNA]</scope>
    <source>
        <strain evidence="3">JCM 19134</strain>
    </source>
</reference>
<name>A0AAV3U1F0_9ALTE</name>
<dbReference type="RefSeq" id="WP_345420649.1">
    <property type="nucleotide sequence ID" value="NZ_AP031496.1"/>
</dbReference>